<keyword evidence="4" id="KW-0238">DNA-binding</keyword>
<feature type="compositionally biased region" description="Polar residues" evidence="7">
    <location>
        <begin position="731"/>
        <end position="743"/>
    </location>
</feature>
<dbReference type="InterPro" id="IPR001138">
    <property type="entry name" value="Zn2Cys6_DnaBD"/>
</dbReference>
<dbReference type="SMART" id="SM00066">
    <property type="entry name" value="GAL4"/>
    <property type="match status" value="1"/>
</dbReference>
<keyword evidence="6" id="KW-0539">Nucleus</keyword>
<evidence type="ECO:0000256" key="2">
    <source>
        <dbReference type="ARBA" id="ARBA00022833"/>
    </source>
</evidence>
<feature type="region of interest" description="Disordered" evidence="7">
    <location>
        <begin position="445"/>
        <end position="468"/>
    </location>
</feature>
<name>A0AA40BSQ1_9PEZI</name>
<evidence type="ECO:0000256" key="6">
    <source>
        <dbReference type="ARBA" id="ARBA00023242"/>
    </source>
</evidence>
<evidence type="ECO:0000259" key="8">
    <source>
        <dbReference type="PROSITE" id="PS50048"/>
    </source>
</evidence>
<dbReference type="SUPFAM" id="SSF57701">
    <property type="entry name" value="Zn2/Cys6 DNA-binding domain"/>
    <property type="match status" value="1"/>
</dbReference>
<dbReference type="AlphaFoldDB" id="A0AA40BSQ1"/>
<keyword evidence="3" id="KW-0805">Transcription regulation</keyword>
<feature type="compositionally biased region" description="Basic residues" evidence="7">
    <location>
        <begin position="127"/>
        <end position="137"/>
    </location>
</feature>
<feature type="region of interest" description="Disordered" evidence="7">
    <location>
        <begin position="114"/>
        <end position="141"/>
    </location>
</feature>
<dbReference type="PROSITE" id="PS50048">
    <property type="entry name" value="ZN2_CY6_FUNGAL_2"/>
    <property type="match status" value="1"/>
</dbReference>
<dbReference type="EMBL" id="JAUKTV010000004">
    <property type="protein sequence ID" value="KAK0739634.1"/>
    <property type="molecule type" value="Genomic_DNA"/>
</dbReference>
<dbReference type="Proteomes" id="UP001172159">
    <property type="component" value="Unassembled WGS sequence"/>
</dbReference>
<dbReference type="PANTHER" id="PTHR36206">
    <property type="entry name" value="ASPERCRYPTIN BIOSYNTHESIS CLUSTER-SPECIFIC TRANSCRIPTION REGULATOR ATNN-RELATED"/>
    <property type="match status" value="1"/>
</dbReference>
<feature type="compositionally biased region" description="Low complexity" evidence="7">
    <location>
        <begin position="449"/>
        <end position="461"/>
    </location>
</feature>
<feature type="compositionally biased region" description="Polar residues" evidence="7">
    <location>
        <begin position="752"/>
        <end position="764"/>
    </location>
</feature>
<evidence type="ECO:0000256" key="3">
    <source>
        <dbReference type="ARBA" id="ARBA00023015"/>
    </source>
</evidence>
<dbReference type="InterPro" id="IPR036864">
    <property type="entry name" value="Zn2-C6_fun-type_DNA-bd_sf"/>
</dbReference>
<feature type="region of interest" description="Disordered" evidence="7">
    <location>
        <begin position="697"/>
        <end position="766"/>
    </location>
</feature>
<keyword evidence="2" id="KW-0862">Zinc</keyword>
<keyword evidence="1" id="KW-0479">Metal-binding</keyword>
<accession>A0AA40BSQ1</accession>
<protein>
    <recommendedName>
        <fullName evidence="8">Zn(2)-C6 fungal-type domain-containing protein</fullName>
    </recommendedName>
</protein>
<evidence type="ECO:0000256" key="4">
    <source>
        <dbReference type="ARBA" id="ARBA00023125"/>
    </source>
</evidence>
<evidence type="ECO:0000313" key="10">
    <source>
        <dbReference type="Proteomes" id="UP001172159"/>
    </source>
</evidence>
<keyword evidence="5" id="KW-0804">Transcription</keyword>
<evidence type="ECO:0000256" key="1">
    <source>
        <dbReference type="ARBA" id="ARBA00022723"/>
    </source>
</evidence>
<reference evidence="9" key="1">
    <citation type="submission" date="2023-06" db="EMBL/GenBank/DDBJ databases">
        <title>Genome-scale phylogeny and comparative genomics of the fungal order Sordariales.</title>
        <authorList>
            <consortium name="Lawrence Berkeley National Laboratory"/>
            <person name="Hensen N."/>
            <person name="Bonometti L."/>
            <person name="Westerberg I."/>
            <person name="Brannstrom I.O."/>
            <person name="Guillou S."/>
            <person name="Cros-Aarteil S."/>
            <person name="Calhoun S."/>
            <person name="Haridas S."/>
            <person name="Kuo A."/>
            <person name="Mondo S."/>
            <person name="Pangilinan J."/>
            <person name="Riley R."/>
            <person name="Labutti K."/>
            <person name="Andreopoulos B."/>
            <person name="Lipzen A."/>
            <person name="Chen C."/>
            <person name="Yanf M."/>
            <person name="Daum C."/>
            <person name="Ng V."/>
            <person name="Clum A."/>
            <person name="Steindorff A."/>
            <person name="Ohm R."/>
            <person name="Martin F."/>
            <person name="Silar P."/>
            <person name="Natvig D."/>
            <person name="Lalanne C."/>
            <person name="Gautier V."/>
            <person name="Ament-Velasquez S.L."/>
            <person name="Kruys A."/>
            <person name="Hutchinson M.I."/>
            <person name="Powell A.J."/>
            <person name="Barry K."/>
            <person name="Miller A.N."/>
            <person name="Grigoriev I.V."/>
            <person name="Debuchy R."/>
            <person name="Gladieux P."/>
            <person name="Thoren M.H."/>
            <person name="Johannesson H."/>
        </authorList>
    </citation>
    <scope>NUCLEOTIDE SEQUENCE</scope>
    <source>
        <strain evidence="9">CBS 540.89</strain>
    </source>
</reference>
<evidence type="ECO:0000256" key="5">
    <source>
        <dbReference type="ARBA" id="ARBA00023163"/>
    </source>
</evidence>
<evidence type="ECO:0000313" key="9">
    <source>
        <dbReference type="EMBL" id="KAK0739634.1"/>
    </source>
</evidence>
<evidence type="ECO:0000256" key="7">
    <source>
        <dbReference type="SAM" id="MobiDB-lite"/>
    </source>
</evidence>
<dbReference type="InterPro" id="IPR052360">
    <property type="entry name" value="Transcr_Regulatory_Proteins"/>
</dbReference>
<sequence>MPLDKSSEFLVRYGGVVAFPVDPNPRLLPIEEELFQNIPSRNNGGQRNATPSEPSLNISAINYTRINQSGAQTSATERRVGSVVDSSSFPKRAQIFPTSAMASLIAVHAVSAPAGNSASGGGDGQKPKRARTSKPKVKTGCNNCKQRRIKCDELRPACYNCVRSKKICSGYPPPPRSARPFEEIRIAPKPITGAIAAAPPVRDALQLHPHPRRVVKQLKRATPPITPVTPQAIMMPTMPIMPTHVSINLPFTAEEGQYFQLFRERTASELSGFFDSAFWARSVLQECHGASAIRHAVVALGALYKTLDKTNESPPGSPSSSTSPYDSARRHWEMAFRQYANALSALIKADSVESTSNRTRLMASVLLACFDSFVGDHQQAIVQIQNGLRLLEKLRMERRRAFLPKPEEPVEEELIQMFTRLAIQAKSYDMAFHFPQPYVVRLTAAAQDPSSPSSEGGSPISTDQSPIPERFSTVQEARIVWDRLVERIFRFTETMFVQAQHGVMGILPTTLAQRGMSFKKEMDDWAQAFEHILQSRTAPGVSSQEKACIAAVKMHQIMSSILFMMTFSDSELHFDKFTADFKHIVDLAIEVVGDEERRAAAKRCPDQRFCYHKSRCEPDIFGGHEYAARHIKPSFSADLGIVPPLYVVATKCRDPHLRRQAIQLLRSSARREGMWDSELTARIGMWIAEVEEEGLFDPSDFVPSPTGSSPVQIYSPRPSMSGGSLTPPPSATYSGGRSSTSPQPRFDYADSPVSQNGHARQSLSPGLLSVQIPRKTVPAEKRVMVRAVEFSLRDRSATIQLGSRNLRLGTPDLRTKVTRITW</sequence>
<dbReference type="Gene3D" id="4.10.240.10">
    <property type="entry name" value="Zn(2)-C6 fungal-type DNA-binding domain"/>
    <property type="match status" value="1"/>
</dbReference>
<proteinExistence type="predicted"/>
<comment type="caution">
    <text evidence="9">The sequence shown here is derived from an EMBL/GenBank/DDBJ whole genome shotgun (WGS) entry which is preliminary data.</text>
</comment>
<dbReference type="GO" id="GO:0000981">
    <property type="term" value="F:DNA-binding transcription factor activity, RNA polymerase II-specific"/>
    <property type="evidence" value="ECO:0007669"/>
    <property type="project" value="InterPro"/>
</dbReference>
<dbReference type="PANTHER" id="PTHR36206:SF4">
    <property type="entry name" value="HYPOTHETICAL CONSERVED PROTEIN (EUROFUNG)-RELATED"/>
    <property type="match status" value="1"/>
</dbReference>
<keyword evidence="10" id="KW-1185">Reference proteome</keyword>
<dbReference type="GO" id="GO:0003677">
    <property type="term" value="F:DNA binding"/>
    <property type="evidence" value="ECO:0007669"/>
    <property type="project" value="UniProtKB-KW"/>
</dbReference>
<dbReference type="PROSITE" id="PS00463">
    <property type="entry name" value="ZN2_CY6_FUNGAL_1"/>
    <property type="match status" value="1"/>
</dbReference>
<dbReference type="GO" id="GO:0008270">
    <property type="term" value="F:zinc ion binding"/>
    <property type="evidence" value="ECO:0007669"/>
    <property type="project" value="InterPro"/>
</dbReference>
<organism evidence="9 10">
    <name type="scientific">Apiosordaria backusii</name>
    <dbReference type="NCBI Taxonomy" id="314023"/>
    <lineage>
        <taxon>Eukaryota</taxon>
        <taxon>Fungi</taxon>
        <taxon>Dikarya</taxon>
        <taxon>Ascomycota</taxon>
        <taxon>Pezizomycotina</taxon>
        <taxon>Sordariomycetes</taxon>
        <taxon>Sordariomycetidae</taxon>
        <taxon>Sordariales</taxon>
        <taxon>Lasiosphaeriaceae</taxon>
        <taxon>Apiosordaria</taxon>
    </lineage>
</organism>
<dbReference type="Pfam" id="PF00172">
    <property type="entry name" value="Zn_clus"/>
    <property type="match status" value="1"/>
</dbReference>
<gene>
    <name evidence="9" type="ORF">B0T21DRAFT_346927</name>
</gene>
<feature type="domain" description="Zn(2)-C6 fungal-type" evidence="8">
    <location>
        <begin position="140"/>
        <end position="169"/>
    </location>
</feature>
<dbReference type="CDD" id="cd00067">
    <property type="entry name" value="GAL4"/>
    <property type="match status" value="1"/>
</dbReference>